<dbReference type="InterPro" id="IPR032347">
    <property type="entry name" value="DUF4864"/>
</dbReference>
<keyword evidence="1" id="KW-0732">Signal</keyword>
<proteinExistence type="predicted"/>
<reference evidence="2 3" key="1">
    <citation type="submission" date="2017-03" db="EMBL/GenBank/DDBJ databases">
        <authorList>
            <person name="Afonso C.L."/>
            <person name="Miller P.J."/>
            <person name="Scott M.A."/>
            <person name="Spackman E."/>
            <person name="Goraichik I."/>
            <person name="Dimitrov K.M."/>
            <person name="Suarez D.L."/>
            <person name="Swayne D.E."/>
        </authorList>
    </citation>
    <scope>NUCLEOTIDE SEQUENCE [LARGE SCALE GENOMIC DNA]</scope>
    <source>
        <strain evidence="2 3">CECT 8287</strain>
    </source>
</reference>
<accession>A0A1Y5T3F4</accession>
<keyword evidence="3" id="KW-1185">Reference proteome</keyword>
<evidence type="ECO:0000256" key="1">
    <source>
        <dbReference type="SAM" id="SignalP"/>
    </source>
</evidence>
<dbReference type="Pfam" id="PF16156">
    <property type="entry name" value="DUF4864"/>
    <property type="match status" value="1"/>
</dbReference>
<dbReference type="RefSeq" id="WP_085893057.1">
    <property type="nucleotide sequence ID" value="NZ_FWFL01000007.1"/>
</dbReference>
<dbReference type="InterPro" id="IPR032710">
    <property type="entry name" value="NTF2-like_dom_sf"/>
</dbReference>
<dbReference type="SUPFAM" id="SSF54427">
    <property type="entry name" value="NTF2-like"/>
    <property type="match status" value="1"/>
</dbReference>
<name>A0A1Y5T3F4_9RHOB</name>
<feature type="chain" id="PRO_5012464188" description="DUF4864 domain-containing protein" evidence="1">
    <location>
        <begin position="21"/>
        <end position="133"/>
    </location>
</feature>
<organism evidence="2 3">
    <name type="scientific">Roseovarius litorisediminis</name>
    <dbReference type="NCBI Taxonomy" id="1312363"/>
    <lineage>
        <taxon>Bacteria</taxon>
        <taxon>Pseudomonadati</taxon>
        <taxon>Pseudomonadota</taxon>
        <taxon>Alphaproteobacteria</taxon>
        <taxon>Rhodobacterales</taxon>
        <taxon>Roseobacteraceae</taxon>
        <taxon>Roseovarius</taxon>
    </lineage>
</organism>
<sequence>MRRGLYTLMLMGCLALPARADETAIRQVISDQITAFLADDFEAAFDFASPSIRSIFRTPENFGAMVRDGYPMVWRPAEVDFLKAETIAGQLWQNVMVRDADGVLHILEYQMVEGDDGWKINAVRVRKAPAGAV</sequence>
<evidence type="ECO:0000313" key="2">
    <source>
        <dbReference type="EMBL" id="SLN53141.1"/>
    </source>
</evidence>
<feature type="signal peptide" evidence="1">
    <location>
        <begin position="1"/>
        <end position="20"/>
    </location>
</feature>
<gene>
    <name evidence="2" type="ORF">PEL8287_02835</name>
</gene>
<dbReference type="AlphaFoldDB" id="A0A1Y5T3F4"/>
<evidence type="ECO:0000313" key="3">
    <source>
        <dbReference type="Proteomes" id="UP000193827"/>
    </source>
</evidence>
<dbReference type="EMBL" id="FWFL01000007">
    <property type="protein sequence ID" value="SLN53141.1"/>
    <property type="molecule type" value="Genomic_DNA"/>
</dbReference>
<evidence type="ECO:0008006" key="4">
    <source>
        <dbReference type="Google" id="ProtNLM"/>
    </source>
</evidence>
<protein>
    <recommendedName>
        <fullName evidence="4">DUF4864 domain-containing protein</fullName>
    </recommendedName>
</protein>
<dbReference type="OrthoDB" id="9130422at2"/>
<dbReference type="Proteomes" id="UP000193827">
    <property type="component" value="Unassembled WGS sequence"/>
</dbReference>